<accession>A0AA88D1I1</accession>
<protein>
    <submittedName>
        <fullName evidence="2">Uncharacterized protein</fullName>
    </submittedName>
</protein>
<evidence type="ECO:0000256" key="1">
    <source>
        <dbReference type="SAM" id="MobiDB-lite"/>
    </source>
</evidence>
<dbReference type="EMBL" id="BTGU01000001">
    <property type="protein sequence ID" value="GMN24294.1"/>
    <property type="molecule type" value="Genomic_DNA"/>
</dbReference>
<evidence type="ECO:0000313" key="3">
    <source>
        <dbReference type="Proteomes" id="UP001187192"/>
    </source>
</evidence>
<keyword evidence="3" id="KW-1185">Reference proteome</keyword>
<organism evidence="2 3">
    <name type="scientific">Ficus carica</name>
    <name type="common">Common fig</name>
    <dbReference type="NCBI Taxonomy" id="3494"/>
    <lineage>
        <taxon>Eukaryota</taxon>
        <taxon>Viridiplantae</taxon>
        <taxon>Streptophyta</taxon>
        <taxon>Embryophyta</taxon>
        <taxon>Tracheophyta</taxon>
        <taxon>Spermatophyta</taxon>
        <taxon>Magnoliopsida</taxon>
        <taxon>eudicotyledons</taxon>
        <taxon>Gunneridae</taxon>
        <taxon>Pentapetalae</taxon>
        <taxon>rosids</taxon>
        <taxon>fabids</taxon>
        <taxon>Rosales</taxon>
        <taxon>Moraceae</taxon>
        <taxon>Ficeae</taxon>
        <taxon>Ficus</taxon>
    </lineage>
</organism>
<dbReference type="AlphaFoldDB" id="A0AA88D1I1"/>
<comment type="caution">
    <text evidence="2">The sequence shown here is derived from an EMBL/GenBank/DDBJ whole genome shotgun (WGS) entry which is preliminary data.</text>
</comment>
<feature type="region of interest" description="Disordered" evidence="1">
    <location>
        <begin position="76"/>
        <end position="100"/>
    </location>
</feature>
<dbReference type="Proteomes" id="UP001187192">
    <property type="component" value="Unassembled WGS sequence"/>
</dbReference>
<evidence type="ECO:0000313" key="2">
    <source>
        <dbReference type="EMBL" id="GMN24294.1"/>
    </source>
</evidence>
<proteinExistence type="predicted"/>
<name>A0AA88D1I1_FICCA</name>
<reference evidence="2" key="1">
    <citation type="submission" date="2023-07" db="EMBL/GenBank/DDBJ databases">
        <title>draft genome sequence of fig (Ficus carica).</title>
        <authorList>
            <person name="Takahashi T."/>
            <person name="Nishimura K."/>
        </authorList>
    </citation>
    <scope>NUCLEOTIDE SEQUENCE</scope>
</reference>
<sequence length="154" mass="16999">MEEWWLKREEKRLGVRERKRNGSENVEREPREINGGRIWAALGLELEFVLESEKDSECAGNPTICRPRRTGVLPTYYYSTSHRHPPSPTLTGSASTGASDSNSIVPCTGLRARGASPLVRLYLQVTDGGATDQSRPDYPTILGVAARGIFGINI</sequence>
<feature type="compositionally biased region" description="Polar residues" evidence="1">
    <location>
        <begin position="89"/>
        <end position="100"/>
    </location>
</feature>
<gene>
    <name evidence="2" type="ORF">TIFTF001_000502</name>
</gene>